<evidence type="ECO:0000313" key="3">
    <source>
        <dbReference type="Proteomes" id="UP001057375"/>
    </source>
</evidence>
<feature type="region of interest" description="Disordered" evidence="1">
    <location>
        <begin position="165"/>
        <end position="213"/>
    </location>
</feature>
<reference evidence="2" key="1">
    <citation type="submission" date="2022-03" db="EMBL/GenBank/DDBJ databases">
        <title>Draft genome sequence of Aduncisulcus paluster, a free-living microaerophilic Fornicata.</title>
        <authorList>
            <person name="Yuyama I."/>
            <person name="Kume K."/>
            <person name="Tamura T."/>
            <person name="Inagaki Y."/>
            <person name="Hashimoto T."/>
        </authorList>
    </citation>
    <scope>NUCLEOTIDE SEQUENCE</scope>
    <source>
        <strain evidence="2">NY0171</strain>
    </source>
</reference>
<feature type="compositionally biased region" description="Low complexity" evidence="1">
    <location>
        <begin position="177"/>
        <end position="198"/>
    </location>
</feature>
<comment type="caution">
    <text evidence="2">The sequence shown here is derived from an EMBL/GenBank/DDBJ whole genome shotgun (WGS) entry which is preliminary data.</text>
</comment>
<evidence type="ECO:0000313" key="2">
    <source>
        <dbReference type="EMBL" id="GKT35051.1"/>
    </source>
</evidence>
<accession>A0ABQ5KRE1</accession>
<name>A0ABQ5KRE1_9EUKA</name>
<dbReference type="Proteomes" id="UP001057375">
    <property type="component" value="Unassembled WGS sequence"/>
</dbReference>
<evidence type="ECO:0000256" key="1">
    <source>
        <dbReference type="SAM" id="MobiDB-lite"/>
    </source>
</evidence>
<dbReference type="EMBL" id="BQXS01010913">
    <property type="protein sequence ID" value="GKT35051.1"/>
    <property type="molecule type" value="Genomic_DNA"/>
</dbReference>
<protein>
    <submittedName>
        <fullName evidence="2">Uncharacterized protein</fullName>
    </submittedName>
</protein>
<organism evidence="2 3">
    <name type="scientific">Aduncisulcus paluster</name>
    <dbReference type="NCBI Taxonomy" id="2918883"/>
    <lineage>
        <taxon>Eukaryota</taxon>
        <taxon>Metamonada</taxon>
        <taxon>Carpediemonas-like organisms</taxon>
        <taxon>Aduncisulcus</taxon>
    </lineage>
</organism>
<gene>
    <name evidence="2" type="ORF">ADUPG1_008289</name>
</gene>
<keyword evidence="3" id="KW-1185">Reference proteome</keyword>
<proteinExistence type="predicted"/>
<feature type="non-terminal residue" evidence="2">
    <location>
        <position position="311"/>
    </location>
</feature>
<sequence length="311" mass="35357">MGLEESFTRFIRRQKAYEKIGINDKIEKLLFHAYETRLRYLMNEIIKARNVRVGSSLYPPLTEGIVSQIIVPKKPQLFKDISSSNIVSANPFLSIDEVLSSSPSSSEFSIDQEGKRKKICHEYGKRRSRSIEELFKDSLEIARDSEKKRMVDRIKLYESSLKRHQMFSKKTQEGESHAQPSPSSISSKSAVSDSSVHISSKDPTEITSFKTESTVQIEERVLEKGRMEMSMSQPVNSLEESAFQQKQHILSDDGISQGSAMSMIKQEEPFSSESLPIFPSLPLPHLIVPAKHLLQPGYMQSIHKVSQEQYS</sequence>